<evidence type="ECO:0000313" key="3">
    <source>
        <dbReference type="Proteomes" id="UP000239687"/>
    </source>
</evidence>
<proteinExistence type="predicted"/>
<sequence length="207" mass="21754">MMKKYFAALSATALIGVAPYALAVSSTDLTVTGTITPNACTPTLSDGGVVDHKTISSKDLNQDKVTDLPDKTLQLLVNCESAIAFRLNPIDNRMGSGTGGNLFGLGFINGNQKLGSVDVRIMSPLADGVAVQPLESQNNGDTWYKSSYLAPNALTAFASTGGPNTPIAIKDLVTDLRIYTQIARADSLDLSNDVALDGSITLEVLYP</sequence>
<keyword evidence="1" id="KW-0732">Signal</keyword>
<evidence type="ECO:0000313" key="2">
    <source>
        <dbReference type="EMBL" id="PQP05823.1"/>
    </source>
</evidence>
<gene>
    <name evidence="2" type="ORF">C5612_04095</name>
</gene>
<evidence type="ECO:0008006" key="4">
    <source>
        <dbReference type="Google" id="ProtNLM"/>
    </source>
</evidence>
<feature type="signal peptide" evidence="1">
    <location>
        <begin position="1"/>
        <end position="23"/>
    </location>
</feature>
<evidence type="ECO:0000256" key="1">
    <source>
        <dbReference type="SAM" id="SignalP"/>
    </source>
</evidence>
<dbReference type="InterPro" id="IPR010546">
    <property type="entry name" value="DUF1120"/>
</dbReference>
<dbReference type="Pfam" id="PF06551">
    <property type="entry name" value="DUF1120"/>
    <property type="match status" value="1"/>
</dbReference>
<comment type="caution">
    <text evidence="2">The sequence shown here is derived from an EMBL/GenBank/DDBJ whole genome shotgun (WGS) entry which is preliminary data.</text>
</comment>
<dbReference type="AlphaFoldDB" id="A0A2S8HTE8"/>
<name>A0A2S8HTE8_9PSED</name>
<protein>
    <recommendedName>
        <fullName evidence="4">DUF1120 domain-containing protein</fullName>
    </recommendedName>
</protein>
<feature type="chain" id="PRO_5015484850" description="DUF1120 domain-containing protein" evidence="1">
    <location>
        <begin position="24"/>
        <end position="207"/>
    </location>
</feature>
<dbReference type="Proteomes" id="UP000239687">
    <property type="component" value="Unassembled WGS sequence"/>
</dbReference>
<reference evidence="2 3" key="1">
    <citation type="submission" date="2018-02" db="EMBL/GenBank/DDBJ databases">
        <title>Draft genome sequencing of Pseudomonas frederiksbergensis 11-D3.</title>
        <authorList>
            <person name="Zheng B.-X."/>
        </authorList>
    </citation>
    <scope>NUCLEOTIDE SEQUENCE [LARGE SCALE GENOMIC DNA]</scope>
    <source>
        <strain evidence="2 3">11-D3</strain>
    </source>
</reference>
<organism evidence="2 3">
    <name type="scientific">Pseudomonas frederiksbergensis</name>
    <dbReference type="NCBI Taxonomy" id="104087"/>
    <lineage>
        <taxon>Bacteria</taxon>
        <taxon>Pseudomonadati</taxon>
        <taxon>Pseudomonadota</taxon>
        <taxon>Gammaproteobacteria</taxon>
        <taxon>Pseudomonadales</taxon>
        <taxon>Pseudomonadaceae</taxon>
        <taxon>Pseudomonas</taxon>
    </lineage>
</organism>
<accession>A0A2S8HTE8</accession>
<dbReference type="EMBL" id="PUIN01000002">
    <property type="protein sequence ID" value="PQP05823.1"/>
    <property type="molecule type" value="Genomic_DNA"/>
</dbReference>